<evidence type="ECO:0000259" key="4">
    <source>
        <dbReference type="Pfam" id="PF00535"/>
    </source>
</evidence>
<dbReference type="Gene3D" id="3.90.550.10">
    <property type="entry name" value="Spore Coat Polysaccharide Biosynthesis Protein SpsA, Chain A"/>
    <property type="match status" value="1"/>
</dbReference>
<dbReference type="InterPro" id="IPR001173">
    <property type="entry name" value="Glyco_trans_2-like"/>
</dbReference>
<dbReference type="PANTHER" id="PTHR43685">
    <property type="entry name" value="GLYCOSYLTRANSFERASE"/>
    <property type="match status" value="1"/>
</dbReference>
<dbReference type="InterPro" id="IPR050834">
    <property type="entry name" value="Glycosyltransf_2"/>
</dbReference>
<dbReference type="RefSeq" id="WP_194183247.1">
    <property type="nucleotide sequence ID" value="NZ_JADGIK010000006.1"/>
</dbReference>
<evidence type="ECO:0000256" key="2">
    <source>
        <dbReference type="ARBA" id="ARBA00022676"/>
    </source>
</evidence>
<protein>
    <submittedName>
        <fullName evidence="5">Glycosyltransferase</fullName>
    </submittedName>
</protein>
<gene>
    <name evidence="5" type="ORF">IM532_09605</name>
</gene>
<comment type="similarity">
    <text evidence="1">Belongs to the glycosyltransferase 2 family.</text>
</comment>
<dbReference type="EMBL" id="JADGIK010000006">
    <property type="protein sequence ID" value="MBF0597699.1"/>
    <property type="molecule type" value="Genomic_DNA"/>
</dbReference>
<evidence type="ECO:0000313" key="6">
    <source>
        <dbReference type="Proteomes" id="UP000608754"/>
    </source>
</evidence>
<name>A0A8J7FQK4_9FLAO</name>
<proteinExistence type="inferred from homology"/>
<dbReference type="AlphaFoldDB" id="A0A8J7FQK4"/>
<reference evidence="5" key="1">
    <citation type="submission" date="2020-10" db="EMBL/GenBank/DDBJ databases">
        <authorList>
            <person name="Lu T."/>
            <person name="Wang Q."/>
            <person name="Han X."/>
        </authorList>
    </citation>
    <scope>NUCLEOTIDE SEQUENCE</scope>
    <source>
        <strain evidence="5">WQ 117</strain>
    </source>
</reference>
<dbReference type="Proteomes" id="UP000608754">
    <property type="component" value="Unassembled WGS sequence"/>
</dbReference>
<sequence length="265" mass="30365">MNNNLLIIPHYNNPTGLAASISSIGKNEKLDIIIVDDGSTEKKVDEELVLKNKHFQGSIIFKYCQINRGIEYVLNDGIDYAVKNKYKYISRLDCGDLCVANRFEIQENFLKNNSDYALVGSAVKAVDKNQKFLFNVNNPLTDEEIRKVMKSRCAFIHPSVMFRSDIIPVVGKYPTNYKAAEDFAFFVNILKKYKGRNIEKPLVIIEINTKGISIQNRKTQLNSKIRILKENFSFSLDSIIGLLKSYILLYTPNSLVIFLKKIFFK</sequence>
<evidence type="ECO:0000313" key="5">
    <source>
        <dbReference type="EMBL" id="MBF0597699.1"/>
    </source>
</evidence>
<accession>A0A8J7FQK4</accession>
<keyword evidence="6" id="KW-1185">Reference proteome</keyword>
<comment type="caution">
    <text evidence="5">The sequence shown here is derived from an EMBL/GenBank/DDBJ whole genome shotgun (WGS) entry which is preliminary data.</text>
</comment>
<dbReference type="SUPFAM" id="SSF53448">
    <property type="entry name" value="Nucleotide-diphospho-sugar transferases"/>
    <property type="match status" value="1"/>
</dbReference>
<keyword evidence="3" id="KW-0808">Transferase</keyword>
<organism evidence="5 6">
    <name type="scientific">Faecalibacter rhinopitheci</name>
    <dbReference type="NCBI Taxonomy" id="2779678"/>
    <lineage>
        <taxon>Bacteria</taxon>
        <taxon>Pseudomonadati</taxon>
        <taxon>Bacteroidota</taxon>
        <taxon>Flavobacteriia</taxon>
        <taxon>Flavobacteriales</taxon>
        <taxon>Weeksellaceae</taxon>
        <taxon>Faecalibacter</taxon>
    </lineage>
</organism>
<evidence type="ECO:0000256" key="1">
    <source>
        <dbReference type="ARBA" id="ARBA00006739"/>
    </source>
</evidence>
<feature type="domain" description="Glycosyltransferase 2-like" evidence="4">
    <location>
        <begin position="6"/>
        <end position="164"/>
    </location>
</feature>
<keyword evidence="2" id="KW-0328">Glycosyltransferase</keyword>
<dbReference type="InterPro" id="IPR029044">
    <property type="entry name" value="Nucleotide-diphossugar_trans"/>
</dbReference>
<dbReference type="PANTHER" id="PTHR43685:SF5">
    <property type="entry name" value="GLYCOSYLTRANSFERASE EPSE-RELATED"/>
    <property type="match status" value="1"/>
</dbReference>
<evidence type="ECO:0000256" key="3">
    <source>
        <dbReference type="ARBA" id="ARBA00022679"/>
    </source>
</evidence>
<dbReference type="GO" id="GO:0016757">
    <property type="term" value="F:glycosyltransferase activity"/>
    <property type="evidence" value="ECO:0007669"/>
    <property type="project" value="UniProtKB-KW"/>
</dbReference>
<dbReference type="Pfam" id="PF00535">
    <property type="entry name" value="Glycos_transf_2"/>
    <property type="match status" value="1"/>
</dbReference>